<evidence type="ECO:0008006" key="3">
    <source>
        <dbReference type="Google" id="ProtNLM"/>
    </source>
</evidence>
<organism evidence="1 2">
    <name type="scientific">Elizabethkingia anophelis</name>
    <dbReference type="NCBI Taxonomy" id="1117645"/>
    <lineage>
        <taxon>Bacteria</taxon>
        <taxon>Pseudomonadati</taxon>
        <taxon>Bacteroidota</taxon>
        <taxon>Flavobacteriia</taxon>
        <taxon>Flavobacteriales</taxon>
        <taxon>Weeksellaceae</taxon>
        <taxon>Elizabethkingia</taxon>
    </lineage>
</organism>
<evidence type="ECO:0000313" key="1">
    <source>
        <dbReference type="EMBL" id="AQX00815.1"/>
    </source>
</evidence>
<dbReference type="AlphaFoldDB" id="A0AAU8VD80"/>
<proteinExistence type="predicted"/>
<sequence>MKNFRQYIILLLSGFTFIAIKSQTINWSSLSNTEKHILNANIGAEYGLIFGLGYGYKLNNRLFPIILGVEFSIPSGNNLFDDFKVKTGGNIRWLKIENIQLSTKLHSIFRRFENENVALTNFGLEMSGSIGYYRPHWFTIIEAGFDKAIVTHFKHSTRYQEIYPEVKNGWYEPATGGNFYYNLQGGYSFSNQDIYLKIGNIISQDFKTKPQLPYLLQIGYNYKLP</sequence>
<dbReference type="Proteomes" id="UP000190848">
    <property type="component" value="Chromosome"/>
</dbReference>
<accession>A0AAU8VD80</accession>
<gene>
    <name evidence="1" type="ORF">BBD32_04765</name>
</gene>
<dbReference type="KEGG" id="een:BBD30_09500"/>
<reference evidence="1 2" key="1">
    <citation type="submission" date="2016-07" db="EMBL/GenBank/DDBJ databases">
        <title>Revisiting the taxonomy of the Elizabethkingia Genus using Whole-Genome Sequencing, Optical Mapping, and MALDI-TOF, along with proposal of three novel Elizabethkingia species: Elizabethkingia bruuniana sp. nov., Elizabethkingia ursingii sp. nov., and Elizabethkingia occulta sp. nov.</title>
        <authorList>
            <person name="Nicholson A.C."/>
        </authorList>
    </citation>
    <scope>NUCLEOTIDE SEQUENCE [LARGE SCALE GENOMIC DNA]</scope>
    <source>
        <strain evidence="1 2">F3201</strain>
    </source>
</reference>
<name>A0AAU8VD80_9FLAO</name>
<protein>
    <recommendedName>
        <fullName evidence="3">Outer membrane protein beta-barrel domain-containing protein</fullName>
    </recommendedName>
</protein>
<evidence type="ECO:0000313" key="2">
    <source>
        <dbReference type="Proteomes" id="UP000190848"/>
    </source>
</evidence>
<dbReference type="EMBL" id="CP016374">
    <property type="protein sequence ID" value="AQX00815.1"/>
    <property type="molecule type" value="Genomic_DNA"/>
</dbReference>
<dbReference type="RefSeq" id="WP_078395550.1">
    <property type="nucleotide sequence ID" value="NZ_CBYF010000027.1"/>
</dbReference>